<dbReference type="STRING" id="151549.A0A4C1TU98"/>
<keyword evidence="1" id="KW-1133">Transmembrane helix</keyword>
<gene>
    <name evidence="2" type="primary">NaCP60E</name>
    <name evidence="2" type="ORF">EVAR_8823_1</name>
</gene>
<dbReference type="Gene3D" id="1.10.287.70">
    <property type="match status" value="1"/>
</dbReference>
<organism evidence="2 3">
    <name type="scientific">Eumeta variegata</name>
    <name type="common">Bagworm moth</name>
    <name type="synonym">Eumeta japonica</name>
    <dbReference type="NCBI Taxonomy" id="151549"/>
    <lineage>
        <taxon>Eukaryota</taxon>
        <taxon>Metazoa</taxon>
        <taxon>Ecdysozoa</taxon>
        <taxon>Arthropoda</taxon>
        <taxon>Hexapoda</taxon>
        <taxon>Insecta</taxon>
        <taxon>Pterygota</taxon>
        <taxon>Neoptera</taxon>
        <taxon>Endopterygota</taxon>
        <taxon>Lepidoptera</taxon>
        <taxon>Glossata</taxon>
        <taxon>Ditrysia</taxon>
        <taxon>Tineoidea</taxon>
        <taxon>Psychidae</taxon>
        <taxon>Oiketicinae</taxon>
        <taxon>Eumeta</taxon>
    </lineage>
</organism>
<dbReference type="OrthoDB" id="2984333at2759"/>
<dbReference type="GO" id="GO:0005248">
    <property type="term" value="F:voltage-gated sodium channel activity"/>
    <property type="evidence" value="ECO:0007669"/>
    <property type="project" value="TreeGrafter"/>
</dbReference>
<keyword evidence="1" id="KW-0812">Transmembrane</keyword>
<dbReference type="GO" id="GO:0086010">
    <property type="term" value="P:membrane depolarization during action potential"/>
    <property type="evidence" value="ECO:0007669"/>
    <property type="project" value="TreeGrafter"/>
</dbReference>
<evidence type="ECO:0000313" key="3">
    <source>
        <dbReference type="Proteomes" id="UP000299102"/>
    </source>
</evidence>
<sequence length="247" mass="27763">MELKVCGMLRLSNKVNRARHVYIPPNYSANRPISVLYVQRNVAFVTFKPTPARFNVAARTKTPRAVGGPRNSDKVLSSCGPMSVSFFTVVVFFGSFYLINLMLAVVALSYEEESQITQEERKKDLNEHRDDSTFSFDPTSLAVRTLGKDSRKRIDARKGLLLASYSRKRTRRRKRGRSAIHHAAAVAAVAEREQPMRWVEFRPIKSKRPGSQILSSIESRTVGISSSGHLRLFLATGAFDSDPGFVR</sequence>
<dbReference type="EMBL" id="BGZK01000087">
    <property type="protein sequence ID" value="GBP17474.1"/>
    <property type="molecule type" value="Genomic_DNA"/>
</dbReference>
<proteinExistence type="predicted"/>
<keyword evidence="2" id="KW-0406">Ion transport</keyword>
<evidence type="ECO:0000256" key="1">
    <source>
        <dbReference type="SAM" id="Phobius"/>
    </source>
</evidence>
<protein>
    <submittedName>
        <fullName evidence="2">Sodium channel protein 60E</fullName>
    </submittedName>
</protein>
<comment type="caution">
    <text evidence="2">The sequence shown here is derived from an EMBL/GenBank/DDBJ whole genome shotgun (WGS) entry which is preliminary data.</text>
</comment>
<dbReference type="GO" id="GO:0001518">
    <property type="term" value="C:voltage-gated sodium channel complex"/>
    <property type="evidence" value="ECO:0007669"/>
    <property type="project" value="TreeGrafter"/>
</dbReference>
<feature type="transmembrane region" description="Helical" evidence="1">
    <location>
        <begin position="84"/>
        <end position="110"/>
    </location>
</feature>
<dbReference type="PANTHER" id="PTHR10037">
    <property type="entry name" value="VOLTAGE-GATED CATION CHANNEL CALCIUM AND SODIUM"/>
    <property type="match status" value="1"/>
</dbReference>
<reference evidence="2 3" key="1">
    <citation type="journal article" date="2019" name="Commun. Biol.">
        <title>The bagworm genome reveals a unique fibroin gene that provides high tensile strength.</title>
        <authorList>
            <person name="Kono N."/>
            <person name="Nakamura H."/>
            <person name="Ohtoshi R."/>
            <person name="Tomita M."/>
            <person name="Numata K."/>
            <person name="Arakawa K."/>
        </authorList>
    </citation>
    <scope>NUCLEOTIDE SEQUENCE [LARGE SCALE GENOMIC DNA]</scope>
</reference>
<dbReference type="Proteomes" id="UP000299102">
    <property type="component" value="Unassembled WGS sequence"/>
</dbReference>
<dbReference type="InterPro" id="IPR043203">
    <property type="entry name" value="VGCC_Ca_Na"/>
</dbReference>
<keyword evidence="2" id="KW-0407">Ion channel</keyword>
<keyword evidence="2" id="KW-0813">Transport</keyword>
<dbReference type="AlphaFoldDB" id="A0A4C1TU98"/>
<name>A0A4C1TU98_EUMVA</name>
<dbReference type="PANTHER" id="PTHR10037:SF62">
    <property type="entry name" value="SODIUM CHANNEL PROTEIN 60E"/>
    <property type="match status" value="1"/>
</dbReference>
<keyword evidence="3" id="KW-1185">Reference proteome</keyword>
<evidence type="ECO:0000313" key="2">
    <source>
        <dbReference type="EMBL" id="GBP17474.1"/>
    </source>
</evidence>
<dbReference type="GO" id="GO:0019228">
    <property type="term" value="P:neuronal action potential"/>
    <property type="evidence" value="ECO:0007669"/>
    <property type="project" value="TreeGrafter"/>
</dbReference>
<accession>A0A4C1TU98</accession>
<keyword evidence="1" id="KW-0472">Membrane</keyword>